<evidence type="ECO:0000313" key="9">
    <source>
        <dbReference type="EMBL" id="RSL84131.1"/>
    </source>
</evidence>
<name>A0A428S2R5_9HYPO</name>
<evidence type="ECO:0000256" key="6">
    <source>
        <dbReference type="ARBA" id="ARBA00023163"/>
    </source>
</evidence>
<dbReference type="InterPro" id="IPR036864">
    <property type="entry name" value="Zn2-C6_fun-type_DNA-bd_sf"/>
</dbReference>
<gene>
    <name evidence="9" type="ORF">CEP52_016520</name>
</gene>
<dbReference type="GO" id="GO:0043565">
    <property type="term" value="F:sequence-specific DNA binding"/>
    <property type="evidence" value="ECO:0007669"/>
    <property type="project" value="TreeGrafter"/>
</dbReference>
<evidence type="ECO:0000256" key="5">
    <source>
        <dbReference type="ARBA" id="ARBA00023125"/>
    </source>
</evidence>
<comment type="subcellular location">
    <subcellularLocation>
        <location evidence="1">Nucleus</location>
    </subcellularLocation>
</comment>
<evidence type="ECO:0000313" key="10">
    <source>
        <dbReference type="Proteomes" id="UP000287144"/>
    </source>
</evidence>
<dbReference type="PANTHER" id="PTHR47782">
    <property type="entry name" value="ZN(II)2CYS6 TRANSCRIPTION FACTOR (EUROFUNG)-RELATED"/>
    <property type="match status" value="1"/>
</dbReference>
<dbReference type="SUPFAM" id="SSF57701">
    <property type="entry name" value="Zn2/Cys6 DNA-binding domain"/>
    <property type="match status" value="1"/>
</dbReference>
<keyword evidence="2" id="KW-0479">Metal-binding</keyword>
<dbReference type="AlphaFoldDB" id="A0A428S2R5"/>
<feature type="region of interest" description="Disordered" evidence="8">
    <location>
        <begin position="57"/>
        <end position="93"/>
    </location>
</feature>
<reference evidence="9 10" key="1">
    <citation type="submission" date="2017-06" db="EMBL/GenBank/DDBJ databases">
        <title>Comparative genomic analysis of Ambrosia Fusariam Clade fungi.</title>
        <authorList>
            <person name="Stajich J.E."/>
            <person name="Carrillo J."/>
            <person name="Kijimoto T."/>
            <person name="Eskalen A."/>
            <person name="O'Donnell K."/>
            <person name="Kasson M."/>
        </authorList>
    </citation>
    <scope>NUCLEOTIDE SEQUENCE [LARGE SCALE GENOMIC DNA]</scope>
    <source>
        <strain evidence="9 10">NRRL62579</strain>
    </source>
</reference>
<dbReference type="Gene3D" id="4.10.240.10">
    <property type="entry name" value="Zn(2)-C6 fungal-type DNA-binding domain"/>
    <property type="match status" value="1"/>
</dbReference>
<evidence type="ECO:0000256" key="4">
    <source>
        <dbReference type="ARBA" id="ARBA00023015"/>
    </source>
</evidence>
<evidence type="ECO:0000256" key="2">
    <source>
        <dbReference type="ARBA" id="ARBA00022723"/>
    </source>
</evidence>
<dbReference type="EMBL" id="NKCK01000357">
    <property type="protein sequence ID" value="RSL84131.1"/>
    <property type="molecule type" value="Genomic_DNA"/>
</dbReference>
<evidence type="ECO:0000256" key="7">
    <source>
        <dbReference type="ARBA" id="ARBA00023242"/>
    </source>
</evidence>
<comment type="caution">
    <text evidence="9">The sequence shown here is derived from an EMBL/GenBank/DDBJ whole genome shotgun (WGS) entry which is preliminary data.</text>
</comment>
<evidence type="ECO:0008006" key="11">
    <source>
        <dbReference type="Google" id="ProtNLM"/>
    </source>
</evidence>
<keyword evidence="3" id="KW-0862">Zinc</keyword>
<keyword evidence="4" id="KW-0805">Transcription regulation</keyword>
<evidence type="ECO:0000256" key="3">
    <source>
        <dbReference type="ARBA" id="ARBA00022833"/>
    </source>
</evidence>
<dbReference type="GO" id="GO:0008270">
    <property type="term" value="F:zinc ion binding"/>
    <property type="evidence" value="ECO:0007669"/>
    <property type="project" value="InterPro"/>
</dbReference>
<dbReference type="InterPro" id="IPR052202">
    <property type="entry name" value="Yeast_MetPath_Reg"/>
</dbReference>
<dbReference type="GO" id="GO:0005634">
    <property type="term" value="C:nucleus"/>
    <property type="evidence" value="ECO:0007669"/>
    <property type="project" value="UniProtKB-SubCell"/>
</dbReference>
<keyword evidence="10" id="KW-1185">Reference proteome</keyword>
<sequence>MLQCDDQVPSCANCQRLDLACLVEDPSTKRQLPRNYLETLEERVELLERLLQQQGQVSQAQPSAALQASRSRDFNHLAAAAGPYPARDRDEKR</sequence>
<organism evidence="9 10">
    <name type="scientific">Fusarium oligoseptatum</name>
    <dbReference type="NCBI Taxonomy" id="2604345"/>
    <lineage>
        <taxon>Eukaryota</taxon>
        <taxon>Fungi</taxon>
        <taxon>Dikarya</taxon>
        <taxon>Ascomycota</taxon>
        <taxon>Pezizomycotina</taxon>
        <taxon>Sordariomycetes</taxon>
        <taxon>Hypocreomycetidae</taxon>
        <taxon>Hypocreales</taxon>
        <taxon>Nectriaceae</taxon>
        <taxon>Fusarium</taxon>
        <taxon>Fusarium solani species complex</taxon>
    </lineage>
</organism>
<feature type="compositionally biased region" description="Low complexity" evidence="8">
    <location>
        <begin position="57"/>
        <end position="69"/>
    </location>
</feature>
<keyword evidence="5" id="KW-0238">DNA-binding</keyword>
<evidence type="ECO:0000256" key="1">
    <source>
        <dbReference type="ARBA" id="ARBA00004123"/>
    </source>
</evidence>
<dbReference type="GO" id="GO:0000981">
    <property type="term" value="F:DNA-binding transcription factor activity, RNA polymerase II-specific"/>
    <property type="evidence" value="ECO:0007669"/>
    <property type="project" value="InterPro"/>
</dbReference>
<dbReference type="PANTHER" id="PTHR47782:SF12">
    <property type="entry name" value="ZN(II)2CYS6 TRANSCRIPTION FACTOR (EUROFUNG)"/>
    <property type="match status" value="1"/>
</dbReference>
<protein>
    <recommendedName>
        <fullName evidence="11">Zn(2)-C6 fungal-type domain-containing protein</fullName>
    </recommendedName>
</protein>
<proteinExistence type="predicted"/>
<evidence type="ECO:0000256" key="8">
    <source>
        <dbReference type="SAM" id="MobiDB-lite"/>
    </source>
</evidence>
<accession>A0A428S2R5</accession>
<keyword evidence="6" id="KW-0804">Transcription</keyword>
<dbReference type="Proteomes" id="UP000287144">
    <property type="component" value="Unassembled WGS sequence"/>
</dbReference>
<dbReference type="GO" id="GO:0045944">
    <property type="term" value="P:positive regulation of transcription by RNA polymerase II"/>
    <property type="evidence" value="ECO:0007669"/>
    <property type="project" value="TreeGrafter"/>
</dbReference>
<keyword evidence="7" id="KW-0539">Nucleus</keyword>